<dbReference type="RefSeq" id="WP_281481684.1">
    <property type="nucleotide sequence ID" value="NZ_CP124543.1"/>
</dbReference>
<evidence type="ECO:0000313" key="1">
    <source>
        <dbReference type="EMBL" id="WGV24362.1"/>
    </source>
</evidence>
<dbReference type="Proteomes" id="UP001223520">
    <property type="component" value="Chromosome"/>
</dbReference>
<gene>
    <name evidence="1" type="ORF">QI031_21600</name>
</gene>
<organism evidence="1 2">
    <name type="scientific">Halotia branconii CENA392</name>
    <dbReference type="NCBI Taxonomy" id="1539056"/>
    <lineage>
        <taxon>Bacteria</taxon>
        <taxon>Bacillati</taxon>
        <taxon>Cyanobacteriota</taxon>
        <taxon>Cyanophyceae</taxon>
        <taxon>Nostocales</taxon>
        <taxon>Nodulariaceae</taxon>
        <taxon>Halotia</taxon>
    </lineage>
</organism>
<sequence length="88" mass="9817">MAKIAISDLHPVDAKPFLHDLISAPEDTKLDSCFQYLWGGNSKLDLTTVHDGINNTSSTSHGSFGLYDNNLFTLDFSRLTINLIFWTV</sequence>
<accession>A0AAJ6NPS4</accession>
<keyword evidence="2" id="KW-1185">Reference proteome</keyword>
<dbReference type="EMBL" id="CP124543">
    <property type="protein sequence ID" value="WGV24362.1"/>
    <property type="molecule type" value="Genomic_DNA"/>
</dbReference>
<proteinExistence type="predicted"/>
<protein>
    <submittedName>
        <fullName evidence="1">Uncharacterized protein</fullName>
    </submittedName>
</protein>
<reference evidence="1 2" key="1">
    <citation type="journal article" date="2023" name="Limnol Oceanogr Lett">
        <title>Environmental adaptations by the intertidal Antarctic cyanobacterium Halotia branconii CENA392 as revealed using long-read genome sequencing.</title>
        <authorList>
            <person name="Dextro R.B."/>
            <person name="Delbaje E."/>
            <person name="Freitas P.N.N."/>
            <person name="Geraldes V."/>
            <person name="Pinto E."/>
            <person name="Long P.F."/>
            <person name="Fiore M.F."/>
        </authorList>
    </citation>
    <scope>NUCLEOTIDE SEQUENCE [LARGE SCALE GENOMIC DNA]</scope>
    <source>
        <strain evidence="1 2">CENA392</strain>
    </source>
</reference>
<dbReference type="KEGG" id="hbq:QI031_21600"/>
<dbReference type="AlphaFoldDB" id="A0AAJ6NPS4"/>
<name>A0AAJ6NPS4_9CYAN</name>
<evidence type="ECO:0000313" key="2">
    <source>
        <dbReference type="Proteomes" id="UP001223520"/>
    </source>
</evidence>